<reference evidence="1 2" key="1">
    <citation type="journal article" date="2018" name="Evol. Lett.">
        <title>Horizontal gene cluster transfer increased hallucinogenic mushroom diversity.</title>
        <authorList>
            <person name="Reynolds H.T."/>
            <person name="Vijayakumar V."/>
            <person name="Gluck-Thaler E."/>
            <person name="Korotkin H.B."/>
            <person name="Matheny P.B."/>
            <person name="Slot J.C."/>
        </authorList>
    </citation>
    <scope>NUCLEOTIDE SEQUENCE [LARGE SCALE GENOMIC DNA]</scope>
    <source>
        <strain evidence="1 2">2631</strain>
    </source>
</reference>
<evidence type="ECO:0008006" key="3">
    <source>
        <dbReference type="Google" id="ProtNLM"/>
    </source>
</evidence>
<organism evidence="1 2">
    <name type="scientific">Psilocybe cyanescens</name>
    <dbReference type="NCBI Taxonomy" id="93625"/>
    <lineage>
        <taxon>Eukaryota</taxon>
        <taxon>Fungi</taxon>
        <taxon>Dikarya</taxon>
        <taxon>Basidiomycota</taxon>
        <taxon>Agaricomycotina</taxon>
        <taxon>Agaricomycetes</taxon>
        <taxon>Agaricomycetidae</taxon>
        <taxon>Agaricales</taxon>
        <taxon>Agaricineae</taxon>
        <taxon>Strophariaceae</taxon>
        <taxon>Psilocybe</taxon>
    </lineage>
</organism>
<comment type="caution">
    <text evidence="1">The sequence shown here is derived from an EMBL/GenBank/DDBJ whole genome shotgun (WGS) entry which is preliminary data.</text>
</comment>
<sequence length="149" mass="16363">MTALITGGIERLGLSLAKLLQNANRPVIIASRSGEAPSPFQVVKFDWFDSKTFENALSDNFIDRVYIVGPPGSVNSSVIISFIDFAISKAVKRLMGVYRAEDIAQVAFETLTSELSSSKDILVVGPELHLYVLDIYHINENQTDQIIGC</sequence>
<dbReference type="PANTHER" id="PTHR43162">
    <property type="match status" value="1"/>
</dbReference>
<dbReference type="InterPro" id="IPR036291">
    <property type="entry name" value="NAD(P)-bd_dom_sf"/>
</dbReference>
<name>A0A409WM64_PSICY</name>
<dbReference type="OrthoDB" id="419598at2759"/>
<evidence type="ECO:0000313" key="2">
    <source>
        <dbReference type="Proteomes" id="UP000283269"/>
    </source>
</evidence>
<evidence type="ECO:0000313" key="1">
    <source>
        <dbReference type="EMBL" id="PPQ79608.1"/>
    </source>
</evidence>
<dbReference type="AlphaFoldDB" id="A0A409WM64"/>
<protein>
    <recommendedName>
        <fullName evidence="3">NAD(P)-binding domain-containing protein</fullName>
    </recommendedName>
</protein>
<dbReference type="Proteomes" id="UP000283269">
    <property type="component" value="Unassembled WGS sequence"/>
</dbReference>
<dbReference type="Gene3D" id="3.40.50.720">
    <property type="entry name" value="NAD(P)-binding Rossmann-like Domain"/>
    <property type="match status" value="1"/>
</dbReference>
<dbReference type="EMBL" id="NHYD01003371">
    <property type="protein sequence ID" value="PPQ79608.1"/>
    <property type="molecule type" value="Genomic_DNA"/>
</dbReference>
<gene>
    <name evidence="1" type="ORF">CVT25_003489</name>
</gene>
<dbReference type="InParanoid" id="A0A409WM64"/>
<dbReference type="PANTHER" id="PTHR43162:SF1">
    <property type="entry name" value="PRESTALK A DIFFERENTIATION PROTEIN A"/>
    <property type="match status" value="1"/>
</dbReference>
<proteinExistence type="predicted"/>
<dbReference type="InterPro" id="IPR051604">
    <property type="entry name" value="Ergot_Alk_Oxidoreductase"/>
</dbReference>
<dbReference type="STRING" id="93625.A0A409WM64"/>
<accession>A0A409WM64</accession>
<keyword evidence="2" id="KW-1185">Reference proteome</keyword>
<dbReference type="SUPFAM" id="SSF51735">
    <property type="entry name" value="NAD(P)-binding Rossmann-fold domains"/>
    <property type="match status" value="1"/>
</dbReference>